<keyword evidence="5" id="KW-1185">Reference proteome</keyword>
<feature type="region of interest" description="Disordered" evidence="1">
    <location>
        <begin position="443"/>
        <end position="467"/>
    </location>
</feature>
<organism evidence="4 5">
    <name type="scientific">Corynespora cassiicola Philippines</name>
    <dbReference type="NCBI Taxonomy" id="1448308"/>
    <lineage>
        <taxon>Eukaryota</taxon>
        <taxon>Fungi</taxon>
        <taxon>Dikarya</taxon>
        <taxon>Ascomycota</taxon>
        <taxon>Pezizomycotina</taxon>
        <taxon>Dothideomycetes</taxon>
        <taxon>Pleosporomycetidae</taxon>
        <taxon>Pleosporales</taxon>
        <taxon>Corynesporascaceae</taxon>
        <taxon>Corynespora</taxon>
    </lineage>
</organism>
<feature type="chain" id="PRO_5015463246" evidence="2">
    <location>
        <begin position="24"/>
        <end position="496"/>
    </location>
</feature>
<evidence type="ECO:0000259" key="3">
    <source>
        <dbReference type="Pfam" id="PF22807"/>
    </source>
</evidence>
<feature type="signal peptide" evidence="2">
    <location>
        <begin position="1"/>
        <end position="23"/>
    </location>
</feature>
<dbReference type="SUPFAM" id="SSF50952">
    <property type="entry name" value="Soluble quinoprotein glucose dehydrogenase"/>
    <property type="match status" value="1"/>
</dbReference>
<reference evidence="4 5" key="1">
    <citation type="journal article" date="2018" name="Front. Microbiol.">
        <title>Genome-Wide Analysis of Corynespora cassiicola Leaf Fall Disease Putative Effectors.</title>
        <authorList>
            <person name="Lopez D."/>
            <person name="Ribeiro S."/>
            <person name="Label P."/>
            <person name="Fumanal B."/>
            <person name="Venisse J.S."/>
            <person name="Kohler A."/>
            <person name="de Oliveira R.R."/>
            <person name="Labutti K."/>
            <person name="Lipzen A."/>
            <person name="Lail K."/>
            <person name="Bauer D."/>
            <person name="Ohm R.A."/>
            <person name="Barry K.W."/>
            <person name="Spatafora J."/>
            <person name="Grigoriev I.V."/>
            <person name="Martin F.M."/>
            <person name="Pujade-Renaud V."/>
        </authorList>
    </citation>
    <scope>NUCLEOTIDE SEQUENCE [LARGE SCALE GENOMIC DNA]</scope>
    <source>
        <strain evidence="4 5">Philippines</strain>
    </source>
</reference>
<dbReference type="Pfam" id="PF22807">
    <property type="entry name" value="TrAA12"/>
    <property type="match status" value="1"/>
</dbReference>
<dbReference type="PANTHER" id="PTHR19328">
    <property type="entry name" value="HEDGEHOG-INTERACTING PROTEIN"/>
    <property type="match status" value="1"/>
</dbReference>
<dbReference type="Proteomes" id="UP000240883">
    <property type="component" value="Unassembled WGS sequence"/>
</dbReference>
<dbReference type="InterPro" id="IPR011041">
    <property type="entry name" value="Quinoprot_gluc/sorb_DH_b-prop"/>
</dbReference>
<sequence>MRVPTILLAHATVLLSATRNAAAQTSTTASSSCSSTIAPQHAQPSVAPGWQVHVVASGLRDPRGLIFDSEGGLLVVEQGRGVSRLRMTGDEGACVRADGEVQRVIEDEALNHGIELSADGRTLYASSATGVFAWDYNASEGRNTSASREIVGQMGGDDGHVTRTLLMSRRVEGMLLVSRGSMSNLDPAALDISTGVSTIKGFNVSNVTDSAYNFAEDGILLGWGLRNSVGVAEDPITGGIYSVENSVDNFQREGERIHQNNPGEEMNFHGYLNGTESAEQGGNYGYPECYAAWGVDEIPENDNISVGTQFAIGDQNATLNDTTCRDGRVAPRLTFQAHMAPLDIKFNSNGTAAWVSFHGSWNRDEPIGYKLSIIGFDGNGSPTEPADSNSSAIDIVSNPDLSRCPDECFRPVGLAWDSQGRLFMSSDSTGEIYVVVRTEGGSADGVNPNSIQPNGSSTGTAPEATSSEGAAAKNLDFGKVSQFAAVWAGILALPLL</sequence>
<accession>A0A2T2P618</accession>
<evidence type="ECO:0000313" key="4">
    <source>
        <dbReference type="EMBL" id="PSN73122.1"/>
    </source>
</evidence>
<dbReference type="Gene3D" id="2.120.10.30">
    <property type="entry name" value="TolB, C-terminal domain"/>
    <property type="match status" value="1"/>
</dbReference>
<protein>
    <submittedName>
        <fullName evidence="4">Soluble quino protein glucose dehydrogenase</fullName>
    </submittedName>
</protein>
<keyword evidence="2" id="KW-0732">Signal</keyword>
<dbReference type="EMBL" id="KZ678129">
    <property type="protein sequence ID" value="PSN73122.1"/>
    <property type="molecule type" value="Genomic_DNA"/>
</dbReference>
<name>A0A2T2P618_CORCC</name>
<evidence type="ECO:0000313" key="5">
    <source>
        <dbReference type="Proteomes" id="UP000240883"/>
    </source>
</evidence>
<dbReference type="AlphaFoldDB" id="A0A2T2P618"/>
<dbReference type="InterPro" id="IPR011042">
    <property type="entry name" value="6-blade_b-propeller_TolB-like"/>
</dbReference>
<evidence type="ECO:0000256" key="1">
    <source>
        <dbReference type="SAM" id="MobiDB-lite"/>
    </source>
</evidence>
<dbReference type="InterPro" id="IPR054539">
    <property type="entry name" value="Beta-prop_PDH"/>
</dbReference>
<dbReference type="OrthoDB" id="507128at2759"/>
<evidence type="ECO:0000256" key="2">
    <source>
        <dbReference type="SAM" id="SignalP"/>
    </source>
</evidence>
<dbReference type="PANTHER" id="PTHR19328:SF53">
    <property type="entry name" value="MEMBRANE PROTEIN"/>
    <property type="match status" value="1"/>
</dbReference>
<proteinExistence type="predicted"/>
<feature type="compositionally biased region" description="Polar residues" evidence="1">
    <location>
        <begin position="447"/>
        <end position="467"/>
    </location>
</feature>
<dbReference type="PROSITE" id="PS51257">
    <property type="entry name" value="PROKAR_LIPOPROTEIN"/>
    <property type="match status" value="1"/>
</dbReference>
<feature type="domain" description="Pyrroloquinoline quinone-dependent pyranose dehydrogenase beta-propeller" evidence="3">
    <location>
        <begin position="44"/>
        <end position="437"/>
    </location>
</feature>
<gene>
    <name evidence="4" type="ORF">BS50DRAFT_629195</name>
</gene>